<evidence type="ECO:0000313" key="3">
    <source>
        <dbReference type="EMBL" id="MBP1931841.1"/>
    </source>
</evidence>
<comment type="caution">
    <text evidence="3">The sequence shown here is derived from an EMBL/GenBank/DDBJ whole genome shotgun (WGS) entry which is preliminary data.</text>
</comment>
<keyword evidence="1" id="KW-0175">Coiled coil</keyword>
<accession>A0ABS4GNJ3</accession>
<feature type="region of interest" description="Disordered" evidence="2">
    <location>
        <begin position="337"/>
        <end position="381"/>
    </location>
</feature>
<dbReference type="Proteomes" id="UP001519343">
    <property type="component" value="Unassembled WGS sequence"/>
</dbReference>
<organism evidence="3 4">
    <name type="scientific">Ammoniphilus resinae</name>
    <dbReference type="NCBI Taxonomy" id="861532"/>
    <lineage>
        <taxon>Bacteria</taxon>
        <taxon>Bacillati</taxon>
        <taxon>Bacillota</taxon>
        <taxon>Bacilli</taxon>
        <taxon>Bacillales</taxon>
        <taxon>Paenibacillaceae</taxon>
        <taxon>Aneurinibacillus group</taxon>
        <taxon>Ammoniphilus</taxon>
    </lineage>
</organism>
<dbReference type="EMBL" id="JAGGKT010000004">
    <property type="protein sequence ID" value="MBP1931841.1"/>
    <property type="molecule type" value="Genomic_DNA"/>
</dbReference>
<keyword evidence="4" id="KW-1185">Reference proteome</keyword>
<name>A0ABS4GNJ3_9BACL</name>
<evidence type="ECO:0000256" key="2">
    <source>
        <dbReference type="SAM" id="MobiDB-lite"/>
    </source>
</evidence>
<reference evidence="3 4" key="1">
    <citation type="submission" date="2021-03" db="EMBL/GenBank/DDBJ databases">
        <title>Genomic Encyclopedia of Type Strains, Phase IV (KMG-IV): sequencing the most valuable type-strain genomes for metagenomic binning, comparative biology and taxonomic classification.</title>
        <authorList>
            <person name="Goeker M."/>
        </authorList>
    </citation>
    <scope>NUCLEOTIDE SEQUENCE [LARGE SCALE GENOMIC DNA]</scope>
    <source>
        <strain evidence="3 4">DSM 24738</strain>
    </source>
</reference>
<proteinExistence type="predicted"/>
<dbReference type="RefSeq" id="WP_209809924.1">
    <property type="nucleotide sequence ID" value="NZ_JAGGKT010000004.1"/>
</dbReference>
<evidence type="ECO:0000313" key="4">
    <source>
        <dbReference type="Proteomes" id="UP001519343"/>
    </source>
</evidence>
<sequence length="518" mass="61672">MYSAKLLDQVVNLEEERQQLVESGYNWNSVKKYLNDRYRVNSDKKNFICQCCNSPVIMVLAEDRTCHFRHEDIEDCAGTENYKRYKVQKGEGKEDLPNHIVGKRIIRTYLEGQLKPFGVIVKEGFAYTKVLNKIPDFILTFPNGEEWCIDYITGLKANESYLNSVNSRVGDYVAQGFKPYFFISKDWLKKEKTSLSLCKSELKMVRKTAFDEVWKAHLNSWRSKEDGHFLPEFLRGNLEPYDVRSIMYLDVPNTQALITRVIPFTTTGTDTWGYQLGETLHLSMEKMFTLNEDQSDFVFEHPNEEQMIMDMHRNFLNFIKTRKVEIEQERIRREELRKQEEDRRKQEDERRSQYQDPNPYRGRAEVIDYSKEKDSPEDIRSKFEQDSDLKYRMELIDLGLNPDRHQPKWVVEKARRERNQAQAEQIKEEKTKKEMREEVMKKRINGESFFISSREEWRNAVIRHYNKVHKKEITVDQLCDLMLSEGIEINQNKKLMSYPVTELLQVIAKMLKHELVLK</sequence>
<feature type="coiled-coil region" evidence="1">
    <location>
        <begin position="411"/>
        <end position="438"/>
    </location>
</feature>
<gene>
    <name evidence="3" type="ORF">J2Z37_001842</name>
</gene>
<feature type="compositionally biased region" description="Basic and acidic residues" evidence="2">
    <location>
        <begin position="337"/>
        <end position="353"/>
    </location>
</feature>
<evidence type="ECO:0000256" key="1">
    <source>
        <dbReference type="SAM" id="Coils"/>
    </source>
</evidence>
<protein>
    <submittedName>
        <fullName evidence="3">Uncharacterized protein</fullName>
    </submittedName>
</protein>
<feature type="compositionally biased region" description="Basic and acidic residues" evidence="2">
    <location>
        <begin position="362"/>
        <end position="381"/>
    </location>
</feature>